<keyword evidence="2" id="KW-0808">Transferase</keyword>
<dbReference type="Gene3D" id="3.40.50.2000">
    <property type="entry name" value="Glycogen Phosphorylase B"/>
    <property type="match status" value="2"/>
</dbReference>
<dbReference type="InterPro" id="IPR001296">
    <property type="entry name" value="Glyco_trans_1"/>
</dbReference>
<name>A0A239XAU8_9FLAO</name>
<evidence type="ECO:0000313" key="2">
    <source>
        <dbReference type="EMBL" id="SNV43801.1"/>
    </source>
</evidence>
<proteinExistence type="predicted"/>
<dbReference type="Proteomes" id="UP000215196">
    <property type="component" value="Chromosome 1"/>
</dbReference>
<accession>A0A239XAU8</accession>
<dbReference type="EMBL" id="LT906465">
    <property type="protein sequence ID" value="SNV43801.1"/>
    <property type="molecule type" value="Genomic_DNA"/>
</dbReference>
<dbReference type="GO" id="GO:0047265">
    <property type="term" value="F:poly(glycerol-phosphate) alpha-glucosyltransferase activity"/>
    <property type="evidence" value="ECO:0007669"/>
    <property type="project" value="UniProtKB-EC"/>
</dbReference>
<dbReference type="Pfam" id="PF00534">
    <property type="entry name" value="Glycos_transf_1"/>
    <property type="match status" value="1"/>
</dbReference>
<reference evidence="2 3" key="1">
    <citation type="submission" date="2017-06" db="EMBL/GenBank/DDBJ databases">
        <authorList>
            <consortium name="Pathogen Informatics"/>
        </authorList>
    </citation>
    <scope>NUCLEOTIDE SEQUENCE [LARGE SCALE GENOMIC DNA]</scope>
    <source>
        <strain evidence="2 3">NCTC13490</strain>
    </source>
</reference>
<dbReference type="EC" id="2.4.1.52" evidence="2"/>
<dbReference type="RefSeq" id="WP_095071623.1">
    <property type="nucleotide sequence ID" value="NZ_LT906465.1"/>
</dbReference>
<keyword evidence="3" id="KW-1185">Reference proteome</keyword>
<gene>
    <name evidence="2" type="primary">tagE</name>
    <name evidence="2" type="ORF">SAMEA4412677_01317</name>
</gene>
<sequence length="386" mass="43263">MDLSRHKNVNIGFFVIDYSAAGGVERVTANLMSQFLVNGIQNLYLLSLKSGIGKPSMNYPENSELKIFDKNNTGKKFFADELIAYLKQKDIKHLIFQADNMTIALEVLRGAKAAGCKAYPQYHGSPYAYLRKYSEANKPNLEKVLFAKITYPFKKKKIKKFIQNSEEGVFCVSHGSADEMKFIFKNDENIAKKLKVVRNPIILNGTVSAKEKLITLVSRLENKHKNAFLAVKAWALIANKFPDWKLVILGDGSLRQKMENFCKEQNINNVDFPGFVSNVDEILARSAVSLNVSNCEGFPMGVAEAIVQKNVMVITDSDGGAKDMVIHGKTGLVSPKNDAEKLAANIEKVILNENLRNDLAENAFQRLENMAANDNFHTWTKILFKN</sequence>
<dbReference type="KEGG" id="ctak:4412677_01317"/>
<organism evidence="2 3">
    <name type="scientific">Chryseobacterium taklimakanense</name>
    <dbReference type="NCBI Taxonomy" id="536441"/>
    <lineage>
        <taxon>Bacteria</taxon>
        <taxon>Pseudomonadati</taxon>
        <taxon>Bacteroidota</taxon>
        <taxon>Flavobacteriia</taxon>
        <taxon>Flavobacteriales</taxon>
        <taxon>Weeksellaceae</taxon>
        <taxon>Chryseobacterium group</taxon>
        <taxon>Chryseobacterium</taxon>
    </lineage>
</organism>
<evidence type="ECO:0000313" key="3">
    <source>
        <dbReference type="Proteomes" id="UP000215196"/>
    </source>
</evidence>
<dbReference type="PANTHER" id="PTHR12526:SF630">
    <property type="entry name" value="GLYCOSYLTRANSFERASE"/>
    <property type="match status" value="1"/>
</dbReference>
<dbReference type="SUPFAM" id="SSF53756">
    <property type="entry name" value="UDP-Glycosyltransferase/glycogen phosphorylase"/>
    <property type="match status" value="1"/>
</dbReference>
<feature type="domain" description="Glycosyl transferase family 1" evidence="1">
    <location>
        <begin position="209"/>
        <end position="365"/>
    </location>
</feature>
<dbReference type="PANTHER" id="PTHR12526">
    <property type="entry name" value="GLYCOSYLTRANSFERASE"/>
    <property type="match status" value="1"/>
</dbReference>
<dbReference type="AlphaFoldDB" id="A0A239XAU8"/>
<keyword evidence="2" id="KW-0328">Glycosyltransferase</keyword>
<evidence type="ECO:0000259" key="1">
    <source>
        <dbReference type="Pfam" id="PF00534"/>
    </source>
</evidence>
<protein>
    <submittedName>
        <fullName evidence="2">Probable poly(Glycerol-phosphate) alpha-glucosyltransferase</fullName>
        <ecNumber evidence="2">2.4.1.52</ecNumber>
    </submittedName>
</protein>